<evidence type="ECO:0000313" key="4">
    <source>
        <dbReference type="Proteomes" id="UP000192660"/>
    </source>
</evidence>
<dbReference type="EMBL" id="FWWY01000002">
    <property type="protein sequence ID" value="SMC08187.1"/>
    <property type="molecule type" value="Genomic_DNA"/>
</dbReference>
<protein>
    <recommendedName>
        <fullName evidence="2">TraC-like domain-containing protein</fullName>
    </recommendedName>
</protein>
<feature type="domain" description="TraC-like" evidence="2">
    <location>
        <begin position="33"/>
        <end position="156"/>
    </location>
</feature>
<dbReference type="OrthoDB" id="9948892at2"/>
<evidence type="ECO:0000256" key="1">
    <source>
        <dbReference type="SAM" id="MobiDB-lite"/>
    </source>
</evidence>
<feature type="region of interest" description="Disordered" evidence="1">
    <location>
        <begin position="1"/>
        <end position="23"/>
    </location>
</feature>
<dbReference type="RefSeq" id="WP_084662277.1">
    <property type="nucleotide sequence ID" value="NZ_FWWY01000002.1"/>
</dbReference>
<evidence type="ECO:0000313" key="3">
    <source>
        <dbReference type="EMBL" id="SMC08187.1"/>
    </source>
</evidence>
<dbReference type="InterPro" id="IPR058596">
    <property type="entry name" value="TraC-like_dom"/>
</dbReference>
<dbReference type="AlphaFoldDB" id="A0A1W1WPF2"/>
<accession>A0A1W1WPF2</accession>
<organism evidence="3 4">
    <name type="scientific">Sulfobacillus thermosulfidooxidans (strain DSM 9293 / VKM B-1269 / AT-1)</name>
    <dbReference type="NCBI Taxonomy" id="929705"/>
    <lineage>
        <taxon>Bacteria</taxon>
        <taxon>Bacillati</taxon>
        <taxon>Bacillota</taxon>
        <taxon>Clostridia</taxon>
        <taxon>Eubacteriales</taxon>
        <taxon>Clostridiales Family XVII. Incertae Sedis</taxon>
        <taxon>Sulfobacillus</taxon>
    </lineage>
</organism>
<dbReference type="Proteomes" id="UP000192660">
    <property type="component" value="Unassembled WGS sequence"/>
</dbReference>
<keyword evidence="4" id="KW-1185">Reference proteome</keyword>
<reference evidence="4" key="1">
    <citation type="submission" date="2017-04" db="EMBL/GenBank/DDBJ databases">
        <authorList>
            <person name="Varghese N."/>
            <person name="Submissions S."/>
        </authorList>
    </citation>
    <scope>NUCLEOTIDE SEQUENCE [LARGE SCALE GENOMIC DNA]</scope>
    <source>
        <strain evidence="4">DSM 9293</strain>
    </source>
</reference>
<feature type="compositionally biased region" description="Pro residues" evidence="1">
    <location>
        <begin position="8"/>
        <end position="18"/>
    </location>
</feature>
<sequence length="207" mass="22952">MFRRKNPGKPPSTPPSPKPSKAGRKLVAVDHVEDGLIYRTDGMVVGVVEVSGIPYDMLQVEEQDQINGQFRGFLHMLTFPVALHILSERWDLSPEIGRFQSRLPTDYADADPAHADQWAQIAHGYAELLSRYTQFLDHVVYWVAVPASTPSQANDHARAVETVLKSLHSDAQPFRPPRDRILMVLANAYGHPLPAPPSAYAAGAVIR</sequence>
<proteinExistence type="predicted"/>
<dbReference type="Pfam" id="PF26593">
    <property type="entry name" value="TraC-like"/>
    <property type="match status" value="1"/>
</dbReference>
<name>A0A1W1WPF2_SULTA</name>
<evidence type="ECO:0000259" key="2">
    <source>
        <dbReference type="Pfam" id="PF26593"/>
    </source>
</evidence>
<gene>
    <name evidence="3" type="ORF">SAMN00768000_3726</name>
</gene>